<sequence length="128" mass="14315">IVPRETDLKMDVDVVGSDGIDIDPKIQAEIDECIAYADALKDRGIDARIVVEDVDRDEVETGARGPVEVRVDIVTYPVTANDIPEPALEEETVEVTYETLGDLVQRFHDHTIEIHVHRVQAIEGIQRD</sequence>
<reference evidence="1" key="1">
    <citation type="journal article" date="2019" name="Sci. Rep.">
        <title>Draft genome of Tanacetum cinerariifolium, the natural source of mosquito coil.</title>
        <authorList>
            <person name="Yamashiro T."/>
            <person name="Shiraishi A."/>
            <person name="Satake H."/>
            <person name="Nakayama K."/>
        </authorList>
    </citation>
    <scope>NUCLEOTIDE SEQUENCE</scope>
</reference>
<name>A0A699TWU8_TANCI</name>
<comment type="caution">
    <text evidence="1">The sequence shown here is derived from an EMBL/GenBank/DDBJ whole genome shotgun (WGS) entry which is preliminary data.</text>
</comment>
<dbReference type="AlphaFoldDB" id="A0A699TWU8"/>
<accession>A0A699TWU8</accession>
<proteinExistence type="predicted"/>
<organism evidence="1">
    <name type="scientific">Tanacetum cinerariifolium</name>
    <name type="common">Dalmatian daisy</name>
    <name type="synonym">Chrysanthemum cinerariifolium</name>
    <dbReference type="NCBI Taxonomy" id="118510"/>
    <lineage>
        <taxon>Eukaryota</taxon>
        <taxon>Viridiplantae</taxon>
        <taxon>Streptophyta</taxon>
        <taxon>Embryophyta</taxon>
        <taxon>Tracheophyta</taxon>
        <taxon>Spermatophyta</taxon>
        <taxon>Magnoliopsida</taxon>
        <taxon>eudicotyledons</taxon>
        <taxon>Gunneridae</taxon>
        <taxon>Pentapetalae</taxon>
        <taxon>asterids</taxon>
        <taxon>campanulids</taxon>
        <taxon>Asterales</taxon>
        <taxon>Asteraceae</taxon>
        <taxon>Asteroideae</taxon>
        <taxon>Anthemideae</taxon>
        <taxon>Anthemidinae</taxon>
        <taxon>Tanacetum</taxon>
    </lineage>
</organism>
<gene>
    <name evidence="1" type="ORF">Tci_886282</name>
</gene>
<evidence type="ECO:0000313" key="1">
    <source>
        <dbReference type="EMBL" id="GFD14313.1"/>
    </source>
</evidence>
<protein>
    <submittedName>
        <fullName evidence="1">Uncharacterized protein</fullName>
    </submittedName>
</protein>
<dbReference type="EMBL" id="BKCJ011278600">
    <property type="protein sequence ID" value="GFD14313.1"/>
    <property type="molecule type" value="Genomic_DNA"/>
</dbReference>
<feature type="non-terminal residue" evidence="1">
    <location>
        <position position="1"/>
    </location>
</feature>